<dbReference type="RefSeq" id="WP_233731810.1">
    <property type="nucleotide sequence ID" value="NZ_JAJVCN010000004.1"/>
</dbReference>
<evidence type="ECO:0000313" key="3">
    <source>
        <dbReference type="Proteomes" id="UP001521150"/>
    </source>
</evidence>
<dbReference type="InterPro" id="IPR041017">
    <property type="entry name" value="Thioredoxin_10"/>
</dbReference>
<proteinExistence type="predicted"/>
<organism evidence="2 3">
    <name type="scientific">Kibdelosporangium philippinense</name>
    <dbReference type="NCBI Taxonomy" id="211113"/>
    <lineage>
        <taxon>Bacteria</taxon>
        <taxon>Bacillati</taxon>
        <taxon>Actinomycetota</taxon>
        <taxon>Actinomycetes</taxon>
        <taxon>Pseudonocardiales</taxon>
        <taxon>Pseudonocardiaceae</taxon>
        <taxon>Kibdelosporangium</taxon>
    </lineage>
</organism>
<name>A0ABS8ZRP0_9PSEU</name>
<sequence length="185" mass="20012">MEGVQEPVLAAEYLIDAFGQIRHTQFGEGDYAQTQQQIRQLLLEANPIAKLPAPTDVPDKTPTGAQTPELYLGYRNAETQLIPDQPTNYQFPKATRQNEFALAGTWTAGAERLVAGDGAELKLDYQARKVHLVVGGTGAVTSEGKTIQVSGAPTLYTLVDSDTAKHAVLDLKLTPGVEAYALTFR</sequence>
<dbReference type="Pfam" id="PF17991">
    <property type="entry name" value="Thioredoxin_10"/>
    <property type="match status" value="1"/>
</dbReference>
<evidence type="ECO:0000313" key="2">
    <source>
        <dbReference type="EMBL" id="MCE7010254.1"/>
    </source>
</evidence>
<feature type="domain" description="DipZ thioredoxin-like C-terminal" evidence="1">
    <location>
        <begin position="67"/>
        <end position="184"/>
    </location>
</feature>
<dbReference type="EMBL" id="JAJVCN010000004">
    <property type="protein sequence ID" value="MCE7010254.1"/>
    <property type="molecule type" value="Genomic_DNA"/>
</dbReference>
<dbReference type="Proteomes" id="UP001521150">
    <property type="component" value="Unassembled WGS sequence"/>
</dbReference>
<dbReference type="Gene3D" id="2.60.120.260">
    <property type="entry name" value="Galactose-binding domain-like"/>
    <property type="match status" value="1"/>
</dbReference>
<evidence type="ECO:0000259" key="1">
    <source>
        <dbReference type="Pfam" id="PF17991"/>
    </source>
</evidence>
<protein>
    <recommendedName>
        <fullName evidence="1">DipZ thioredoxin-like C-terminal domain-containing protein</fullName>
    </recommendedName>
</protein>
<accession>A0ABS8ZRP0</accession>
<comment type="caution">
    <text evidence="2">The sequence shown here is derived from an EMBL/GenBank/DDBJ whole genome shotgun (WGS) entry which is preliminary data.</text>
</comment>
<gene>
    <name evidence="2" type="ORF">LWC34_46740</name>
</gene>
<keyword evidence="3" id="KW-1185">Reference proteome</keyword>
<reference evidence="2 3" key="1">
    <citation type="submission" date="2021-12" db="EMBL/GenBank/DDBJ databases">
        <title>Genome sequence of Kibdelosporangium philippinense ATCC 49844.</title>
        <authorList>
            <person name="Fedorov E.A."/>
            <person name="Omeragic M."/>
            <person name="Shalygina K.F."/>
            <person name="Maclea K.S."/>
        </authorList>
    </citation>
    <scope>NUCLEOTIDE SEQUENCE [LARGE SCALE GENOMIC DNA]</scope>
    <source>
        <strain evidence="2 3">ATCC 49844</strain>
    </source>
</reference>